<dbReference type="GO" id="GO:0000160">
    <property type="term" value="P:phosphorelay signal transduction system"/>
    <property type="evidence" value="ECO:0007669"/>
    <property type="project" value="InterPro"/>
</dbReference>
<dbReference type="PROSITE" id="PS50110">
    <property type="entry name" value="RESPONSE_REGULATORY"/>
    <property type="match status" value="1"/>
</dbReference>
<dbReference type="GO" id="GO:0003677">
    <property type="term" value="F:DNA binding"/>
    <property type="evidence" value="ECO:0007669"/>
    <property type="project" value="UniProtKB-KW"/>
</dbReference>
<dbReference type="PANTHER" id="PTHR43214:SF24">
    <property type="entry name" value="TRANSCRIPTIONAL REGULATORY PROTEIN NARL-RELATED"/>
    <property type="match status" value="1"/>
</dbReference>
<evidence type="ECO:0000256" key="3">
    <source>
        <dbReference type="ARBA" id="ARBA00023125"/>
    </source>
</evidence>
<evidence type="ECO:0000313" key="8">
    <source>
        <dbReference type="EMBL" id="ALU39175.1"/>
    </source>
</evidence>
<keyword evidence="3 9" id="KW-0238">DNA-binding</keyword>
<evidence type="ECO:0000313" key="11">
    <source>
        <dbReference type="Proteomes" id="UP000321155"/>
    </source>
</evidence>
<dbReference type="SUPFAM" id="SSF46894">
    <property type="entry name" value="C-terminal effector domain of the bipartite response regulators"/>
    <property type="match status" value="1"/>
</dbReference>
<evidence type="ECO:0000313" key="10">
    <source>
        <dbReference type="Proteomes" id="UP000057181"/>
    </source>
</evidence>
<dbReference type="PROSITE" id="PS50043">
    <property type="entry name" value="HTH_LUXR_2"/>
    <property type="match status" value="1"/>
</dbReference>
<dbReference type="PRINTS" id="PR00038">
    <property type="entry name" value="HTHLUXR"/>
</dbReference>
<organism evidence="8 10">
    <name type="scientific">Kocuria flava</name>
    <dbReference type="NCBI Taxonomy" id="446860"/>
    <lineage>
        <taxon>Bacteria</taxon>
        <taxon>Bacillati</taxon>
        <taxon>Actinomycetota</taxon>
        <taxon>Actinomycetes</taxon>
        <taxon>Micrococcales</taxon>
        <taxon>Micrococcaceae</taxon>
        <taxon>Kocuria</taxon>
    </lineage>
</organism>
<sequence>MTGVRVLLVDDHPVVRAGLRAVLEGAGGVTVVAEAADGAEALAVLAAADPPVDAVVMDLQMGPGMDGIEATRRISAAGGPPVLVLTTYDTEADVVAAMTAGATGYLLKDAPPEAVREAVQAAAAGRPVLSPAVTARLVHRLGAPATALTGREIEILRRLATGATNRELARALFISEATVKTHLVHIYDKLGVDNRTRAVDRARAERII</sequence>
<evidence type="ECO:0000259" key="7">
    <source>
        <dbReference type="PROSITE" id="PS50110"/>
    </source>
</evidence>
<proteinExistence type="predicted"/>
<dbReference type="InterPro" id="IPR001789">
    <property type="entry name" value="Sig_transdc_resp-reg_receiver"/>
</dbReference>
<dbReference type="InterPro" id="IPR058245">
    <property type="entry name" value="NreC/VraR/RcsB-like_REC"/>
</dbReference>
<dbReference type="Pfam" id="PF00072">
    <property type="entry name" value="Response_reg"/>
    <property type="match status" value="1"/>
</dbReference>
<name>A0A0U3HW80_9MICC</name>
<evidence type="ECO:0000256" key="5">
    <source>
        <dbReference type="PROSITE-ProRule" id="PRU00169"/>
    </source>
</evidence>
<dbReference type="RefSeq" id="WP_058857887.1">
    <property type="nucleotide sequence ID" value="NZ_BJZR01000003.1"/>
</dbReference>
<reference evidence="9 11" key="2">
    <citation type="submission" date="2019-07" db="EMBL/GenBank/DDBJ databases">
        <title>Whole genome shotgun sequence of Kocuria flava NBRC 107626.</title>
        <authorList>
            <person name="Hosoyama A."/>
            <person name="Uohara A."/>
            <person name="Ohji S."/>
            <person name="Ichikawa N."/>
        </authorList>
    </citation>
    <scope>NUCLEOTIDE SEQUENCE [LARGE SCALE GENOMIC DNA]</scope>
    <source>
        <strain evidence="9 11">NBRC 107626</strain>
    </source>
</reference>
<keyword evidence="4" id="KW-0804">Transcription</keyword>
<dbReference type="OrthoDB" id="9808843at2"/>
<dbReference type="SMART" id="SM00448">
    <property type="entry name" value="REC"/>
    <property type="match status" value="1"/>
</dbReference>
<dbReference type="Pfam" id="PF00196">
    <property type="entry name" value="GerE"/>
    <property type="match status" value="1"/>
</dbReference>
<dbReference type="InterPro" id="IPR011006">
    <property type="entry name" value="CheY-like_superfamily"/>
</dbReference>
<feature type="domain" description="Response regulatory" evidence="7">
    <location>
        <begin position="5"/>
        <end position="123"/>
    </location>
</feature>
<dbReference type="Gene3D" id="3.40.50.2300">
    <property type="match status" value="1"/>
</dbReference>
<evidence type="ECO:0000313" key="9">
    <source>
        <dbReference type="EMBL" id="GEO90940.1"/>
    </source>
</evidence>
<dbReference type="PANTHER" id="PTHR43214">
    <property type="entry name" value="TWO-COMPONENT RESPONSE REGULATOR"/>
    <property type="match status" value="1"/>
</dbReference>
<dbReference type="SMART" id="SM00421">
    <property type="entry name" value="HTH_LUXR"/>
    <property type="match status" value="1"/>
</dbReference>
<evidence type="ECO:0000259" key="6">
    <source>
        <dbReference type="PROSITE" id="PS50043"/>
    </source>
</evidence>
<evidence type="ECO:0000256" key="4">
    <source>
        <dbReference type="ARBA" id="ARBA00023163"/>
    </source>
</evidence>
<keyword evidence="1 5" id="KW-0597">Phosphoprotein</keyword>
<evidence type="ECO:0000256" key="1">
    <source>
        <dbReference type="ARBA" id="ARBA00022553"/>
    </source>
</evidence>
<dbReference type="EMBL" id="CP013254">
    <property type="protein sequence ID" value="ALU39175.1"/>
    <property type="molecule type" value="Genomic_DNA"/>
</dbReference>
<dbReference type="KEGG" id="kfv:AS188_04725"/>
<evidence type="ECO:0000256" key="2">
    <source>
        <dbReference type="ARBA" id="ARBA00023015"/>
    </source>
</evidence>
<dbReference type="InterPro" id="IPR016032">
    <property type="entry name" value="Sig_transdc_resp-reg_C-effctor"/>
</dbReference>
<protein>
    <submittedName>
        <fullName evidence="9">DNA-binding response regulator</fullName>
    </submittedName>
    <submittedName>
        <fullName evidence="8">LuxR family transcriptional regulator</fullName>
    </submittedName>
</protein>
<dbReference type="Proteomes" id="UP000321155">
    <property type="component" value="Unassembled WGS sequence"/>
</dbReference>
<dbReference type="GO" id="GO:0006355">
    <property type="term" value="P:regulation of DNA-templated transcription"/>
    <property type="evidence" value="ECO:0007669"/>
    <property type="project" value="InterPro"/>
</dbReference>
<dbReference type="SUPFAM" id="SSF52172">
    <property type="entry name" value="CheY-like"/>
    <property type="match status" value="1"/>
</dbReference>
<feature type="modified residue" description="4-aspartylphosphate" evidence="5">
    <location>
        <position position="58"/>
    </location>
</feature>
<keyword evidence="2" id="KW-0805">Transcription regulation</keyword>
<keyword evidence="11" id="KW-1185">Reference proteome</keyword>
<gene>
    <name evidence="8" type="ORF">AS188_04725</name>
    <name evidence="9" type="ORF">KFL01_02460</name>
</gene>
<dbReference type="Proteomes" id="UP000057181">
    <property type="component" value="Chromosome"/>
</dbReference>
<dbReference type="CDD" id="cd06170">
    <property type="entry name" value="LuxR_C_like"/>
    <property type="match status" value="1"/>
</dbReference>
<reference evidence="8 10" key="1">
    <citation type="submission" date="2015-11" db="EMBL/GenBank/DDBJ databases">
        <title>Complete Genome Sequence of Kocuria flava strain HO-9041.</title>
        <authorList>
            <person name="Zhou M."/>
            <person name="Dai J."/>
        </authorList>
    </citation>
    <scope>NUCLEOTIDE SEQUENCE [LARGE SCALE GENOMIC DNA]</scope>
    <source>
        <strain evidence="8 10">HO-9041</strain>
    </source>
</reference>
<feature type="domain" description="HTH luxR-type" evidence="6">
    <location>
        <begin position="141"/>
        <end position="206"/>
    </location>
</feature>
<dbReference type="InterPro" id="IPR039420">
    <property type="entry name" value="WalR-like"/>
</dbReference>
<dbReference type="CDD" id="cd17535">
    <property type="entry name" value="REC_NarL-like"/>
    <property type="match status" value="1"/>
</dbReference>
<dbReference type="STRING" id="446860.AS188_04725"/>
<dbReference type="EMBL" id="BJZR01000003">
    <property type="protein sequence ID" value="GEO90940.1"/>
    <property type="molecule type" value="Genomic_DNA"/>
</dbReference>
<accession>A0A0U3HW80</accession>
<dbReference type="InterPro" id="IPR000792">
    <property type="entry name" value="Tscrpt_reg_LuxR_C"/>
</dbReference>
<dbReference type="AlphaFoldDB" id="A0A0U3HW80"/>